<keyword evidence="3" id="KW-0812">Transmembrane</keyword>
<dbReference type="Gene3D" id="3.40.50.300">
    <property type="entry name" value="P-loop containing nucleotide triphosphate hydrolases"/>
    <property type="match status" value="1"/>
</dbReference>
<keyword evidence="1" id="KW-0808">Transferase</keyword>
<gene>
    <name evidence="4" type="ORF">FisN_15Lh329</name>
</gene>
<keyword evidence="3" id="KW-0472">Membrane</keyword>
<dbReference type="SUPFAM" id="SSF52540">
    <property type="entry name" value="P-loop containing nucleoside triphosphate hydrolases"/>
    <property type="match status" value="1"/>
</dbReference>
<dbReference type="EMBL" id="BDSP01000128">
    <property type="protein sequence ID" value="GAX18378.1"/>
    <property type="molecule type" value="Genomic_DNA"/>
</dbReference>
<comment type="caution">
    <text evidence="4">The sequence shown here is derived from an EMBL/GenBank/DDBJ whole genome shotgun (WGS) entry which is preliminary data.</text>
</comment>
<proteinExistence type="predicted"/>
<dbReference type="Proteomes" id="UP000198406">
    <property type="component" value="Unassembled WGS sequence"/>
</dbReference>
<reference evidence="4 5" key="1">
    <citation type="journal article" date="2015" name="Plant Cell">
        <title>Oil accumulation by the oleaginous diatom Fistulifera solaris as revealed by the genome and transcriptome.</title>
        <authorList>
            <person name="Tanaka T."/>
            <person name="Maeda Y."/>
            <person name="Veluchamy A."/>
            <person name="Tanaka M."/>
            <person name="Abida H."/>
            <person name="Marechal E."/>
            <person name="Bowler C."/>
            <person name="Muto M."/>
            <person name="Sunaga Y."/>
            <person name="Tanaka M."/>
            <person name="Yoshino T."/>
            <person name="Taniguchi T."/>
            <person name="Fukuda Y."/>
            <person name="Nemoto M."/>
            <person name="Matsumoto M."/>
            <person name="Wong P.S."/>
            <person name="Aburatani S."/>
            <person name="Fujibuchi W."/>
        </authorList>
    </citation>
    <scope>NUCLEOTIDE SEQUENCE [LARGE SCALE GENOMIC DNA]</scope>
    <source>
        <strain evidence="4 5">JPCC DA0580</strain>
    </source>
</reference>
<dbReference type="PANTHER" id="PTHR10605">
    <property type="entry name" value="HEPARAN SULFATE SULFOTRANSFERASE"/>
    <property type="match status" value="1"/>
</dbReference>
<protein>
    <recommendedName>
        <fullName evidence="6">Sulfotransferase domain-containing protein</fullName>
    </recommendedName>
</protein>
<dbReference type="GO" id="GO:0008146">
    <property type="term" value="F:sulfotransferase activity"/>
    <property type="evidence" value="ECO:0007669"/>
    <property type="project" value="InterPro"/>
</dbReference>
<accession>A0A1Z5JX43</accession>
<evidence type="ECO:0000313" key="5">
    <source>
        <dbReference type="Proteomes" id="UP000198406"/>
    </source>
</evidence>
<keyword evidence="5" id="KW-1185">Reference proteome</keyword>
<dbReference type="PANTHER" id="PTHR10605:SF56">
    <property type="entry name" value="BIFUNCTIONAL HEPARAN SULFATE N-DEACETYLASE_N-SULFOTRANSFERASE"/>
    <property type="match status" value="1"/>
</dbReference>
<keyword evidence="3" id="KW-1133">Transmembrane helix</keyword>
<feature type="region of interest" description="Disordered" evidence="2">
    <location>
        <begin position="53"/>
        <end position="76"/>
    </location>
</feature>
<dbReference type="InterPro" id="IPR037359">
    <property type="entry name" value="NST/OST"/>
</dbReference>
<feature type="compositionally biased region" description="Basic and acidic residues" evidence="2">
    <location>
        <begin position="410"/>
        <end position="424"/>
    </location>
</feature>
<dbReference type="AlphaFoldDB" id="A0A1Z5JX43"/>
<feature type="compositionally biased region" description="Low complexity" evidence="2">
    <location>
        <begin position="57"/>
        <end position="67"/>
    </location>
</feature>
<feature type="transmembrane region" description="Helical" evidence="3">
    <location>
        <begin position="21"/>
        <end position="41"/>
    </location>
</feature>
<evidence type="ECO:0000256" key="2">
    <source>
        <dbReference type="SAM" id="MobiDB-lite"/>
    </source>
</evidence>
<feature type="compositionally biased region" description="Acidic residues" evidence="2">
    <location>
        <begin position="425"/>
        <end position="453"/>
    </location>
</feature>
<organism evidence="4 5">
    <name type="scientific">Fistulifera solaris</name>
    <name type="common">Oleaginous diatom</name>
    <dbReference type="NCBI Taxonomy" id="1519565"/>
    <lineage>
        <taxon>Eukaryota</taxon>
        <taxon>Sar</taxon>
        <taxon>Stramenopiles</taxon>
        <taxon>Ochrophyta</taxon>
        <taxon>Bacillariophyta</taxon>
        <taxon>Bacillariophyceae</taxon>
        <taxon>Bacillariophycidae</taxon>
        <taxon>Naviculales</taxon>
        <taxon>Naviculaceae</taxon>
        <taxon>Fistulifera</taxon>
    </lineage>
</organism>
<evidence type="ECO:0008006" key="6">
    <source>
        <dbReference type="Google" id="ProtNLM"/>
    </source>
</evidence>
<name>A0A1Z5JX43_FISSO</name>
<sequence>MVTIRRNPSKRLLSFWRCHPLWSFLLVCGLFSVGFLFLMSFQANEQILLDHHTRGNQQQQQQQQQQQHKPLSEDERKEAVNTLLNHRNIDNAKAKEPEAKQATTKHQTIIQRPPLEQLIKDEERGVKGDVSFLLNWAILGHAKAGTTFIKNWVGRHLDISTWEDEVCDLYDNKPAGLAKRLYTELAPDKLRGFKCPGHFSRRSMRHFHKYYPHTKLIVGVRHPIRWFESFYNFRMRHAAENYSLPHPNELSGECTPEKDGVCTERANFQTNLAVFGKTPMKSKHERNLIRFTKYTYESTFEISNPLFLYDVDQFAEGTEQFALDLQDFLGLETPLPEPTKKDAGMSSRPKPKALNICEDEFAPLRKELIDIGSRASEWILEYFLESPQVVVSQEEQFRRIVEAWKVDPCDKKKAAAKEEVKHEEEEHEEEEEEEEEEKEEEEEEEEEEDEDEE</sequence>
<evidence type="ECO:0000256" key="3">
    <source>
        <dbReference type="SAM" id="Phobius"/>
    </source>
</evidence>
<feature type="region of interest" description="Disordered" evidence="2">
    <location>
        <begin position="410"/>
        <end position="453"/>
    </location>
</feature>
<evidence type="ECO:0000256" key="1">
    <source>
        <dbReference type="ARBA" id="ARBA00022679"/>
    </source>
</evidence>
<dbReference type="InParanoid" id="A0A1Z5JX43"/>
<evidence type="ECO:0000313" key="4">
    <source>
        <dbReference type="EMBL" id="GAX18378.1"/>
    </source>
</evidence>
<dbReference type="InterPro" id="IPR027417">
    <property type="entry name" value="P-loop_NTPase"/>
</dbReference>
<dbReference type="OrthoDB" id="44477at2759"/>